<organism evidence="10 11">
    <name type="scientific">Polyangium mundeleinium</name>
    <dbReference type="NCBI Taxonomy" id="2995306"/>
    <lineage>
        <taxon>Bacteria</taxon>
        <taxon>Pseudomonadati</taxon>
        <taxon>Myxococcota</taxon>
        <taxon>Polyangia</taxon>
        <taxon>Polyangiales</taxon>
        <taxon>Polyangiaceae</taxon>
        <taxon>Polyangium</taxon>
    </lineage>
</organism>
<dbReference type="InterPro" id="IPR000943">
    <property type="entry name" value="RNA_pol_sigma70"/>
</dbReference>
<sequence>MRDGEKERRRRLGAAPRHDALSMYRAEIARRRILTAEVERDLAIRWKAGDREAGRLLIEACLSYVMTIAREYQRWGAPFEDIVQQGNIGLLQAAERFDPARGYRLATFANYWIRAEIRDYVTRNYRIVRLGTSKAERRAVRFFRRAFVKDATTLAEKTGLSEQRAHELIPLLAGPDAPLDTSTHSDGPADGAPSPEAEVCLADERARLQCAVKTALAELSPREQQVLERRLMSDEPATLAELGSAFGVSKERIRQVEEAAKQRMRGRLRTLAGEVPS</sequence>
<keyword evidence="4 6" id="KW-0238">DNA-binding</keyword>
<evidence type="ECO:0000259" key="9">
    <source>
        <dbReference type="PROSITE" id="PS00716"/>
    </source>
</evidence>
<evidence type="ECO:0000256" key="2">
    <source>
        <dbReference type="ARBA" id="ARBA00023015"/>
    </source>
</evidence>
<evidence type="ECO:0000256" key="7">
    <source>
        <dbReference type="SAM" id="MobiDB-lite"/>
    </source>
</evidence>
<comment type="similarity">
    <text evidence="1 6">Belongs to the sigma-70 factor family.</text>
</comment>
<dbReference type="InterPro" id="IPR013325">
    <property type="entry name" value="RNA_pol_sigma_r2"/>
</dbReference>
<dbReference type="EMBL" id="JAQNDO010000001">
    <property type="protein sequence ID" value="MDC0747941.1"/>
    <property type="molecule type" value="Genomic_DNA"/>
</dbReference>
<dbReference type="Gene3D" id="1.10.10.10">
    <property type="entry name" value="Winged helix-like DNA-binding domain superfamily/Winged helix DNA-binding domain"/>
    <property type="match status" value="1"/>
</dbReference>
<dbReference type="InterPro" id="IPR050813">
    <property type="entry name" value="Sigma-70_Factor"/>
</dbReference>
<dbReference type="PROSITE" id="PS00715">
    <property type="entry name" value="SIGMA70_1"/>
    <property type="match status" value="1"/>
</dbReference>
<feature type="domain" description="RNA polymerase sigma-70" evidence="8">
    <location>
        <begin position="81"/>
        <end position="94"/>
    </location>
</feature>
<evidence type="ECO:0000256" key="3">
    <source>
        <dbReference type="ARBA" id="ARBA00023082"/>
    </source>
</evidence>
<comment type="function">
    <text evidence="6">Sigma factors are initiation factors that promote the attachment of RNA polymerase to specific initiation sites and are then released.</text>
</comment>
<keyword evidence="5 6" id="KW-0804">Transcription</keyword>
<evidence type="ECO:0000256" key="6">
    <source>
        <dbReference type="RuleBase" id="RU362124"/>
    </source>
</evidence>
<evidence type="ECO:0000313" key="11">
    <source>
        <dbReference type="Proteomes" id="UP001221411"/>
    </source>
</evidence>
<dbReference type="InterPro" id="IPR013324">
    <property type="entry name" value="RNA_pol_sigma_r3/r4-like"/>
</dbReference>
<evidence type="ECO:0000259" key="8">
    <source>
        <dbReference type="PROSITE" id="PS00715"/>
    </source>
</evidence>
<evidence type="ECO:0000256" key="5">
    <source>
        <dbReference type="ARBA" id="ARBA00023163"/>
    </source>
</evidence>
<dbReference type="Pfam" id="PF00140">
    <property type="entry name" value="Sigma70_r1_2"/>
    <property type="match status" value="1"/>
</dbReference>
<feature type="domain" description="RNA polymerase sigma-70" evidence="9">
    <location>
        <begin position="238"/>
        <end position="264"/>
    </location>
</feature>
<dbReference type="InterPro" id="IPR007630">
    <property type="entry name" value="RNA_pol_sigma70_r4"/>
</dbReference>
<keyword evidence="11" id="KW-1185">Reference proteome</keyword>
<dbReference type="Proteomes" id="UP001221411">
    <property type="component" value="Unassembled WGS sequence"/>
</dbReference>
<evidence type="ECO:0000313" key="10">
    <source>
        <dbReference type="EMBL" id="MDC0747941.1"/>
    </source>
</evidence>
<accession>A0ABT5F4D7</accession>
<dbReference type="SUPFAM" id="SSF88946">
    <property type="entry name" value="Sigma2 domain of RNA polymerase sigma factors"/>
    <property type="match status" value="1"/>
</dbReference>
<name>A0ABT5F4D7_9BACT</name>
<dbReference type="Pfam" id="PF04542">
    <property type="entry name" value="Sigma70_r2"/>
    <property type="match status" value="1"/>
</dbReference>
<keyword evidence="3 6" id="KW-0731">Sigma factor</keyword>
<protein>
    <recommendedName>
        <fullName evidence="6">RNA polymerase sigma factor</fullName>
    </recommendedName>
</protein>
<dbReference type="PRINTS" id="PR00046">
    <property type="entry name" value="SIGMA70FCT"/>
</dbReference>
<dbReference type="InterPro" id="IPR009042">
    <property type="entry name" value="RNA_pol_sigma70_r1_2"/>
</dbReference>
<dbReference type="Pfam" id="PF04545">
    <property type="entry name" value="Sigma70_r4"/>
    <property type="match status" value="1"/>
</dbReference>
<dbReference type="Gene3D" id="1.20.120.1810">
    <property type="match status" value="1"/>
</dbReference>
<dbReference type="SUPFAM" id="SSF88659">
    <property type="entry name" value="Sigma3 and sigma4 domains of RNA polymerase sigma factors"/>
    <property type="match status" value="1"/>
</dbReference>
<dbReference type="NCBIfam" id="TIGR02937">
    <property type="entry name" value="sigma70-ECF"/>
    <property type="match status" value="1"/>
</dbReference>
<proteinExistence type="inferred from homology"/>
<dbReference type="PANTHER" id="PTHR30376">
    <property type="entry name" value="SIGMA FACTOR RPOH HEAT SHOCK RELATED"/>
    <property type="match status" value="1"/>
</dbReference>
<reference evidence="10 11" key="1">
    <citation type="submission" date="2022-11" db="EMBL/GenBank/DDBJ databases">
        <title>Minimal conservation of predation-associated metabolite biosynthetic gene clusters underscores biosynthetic potential of Myxococcota including descriptions for ten novel species: Archangium lansinium sp. nov., Myxococcus landrumus sp. nov., Nannocystis bai.</title>
        <authorList>
            <person name="Ahearne A."/>
            <person name="Stevens C."/>
            <person name="Dowd S."/>
        </authorList>
    </citation>
    <scope>NUCLEOTIDE SEQUENCE [LARGE SCALE GENOMIC DNA]</scope>
    <source>
        <strain evidence="10 11">RJM3</strain>
    </source>
</reference>
<keyword evidence="2 6" id="KW-0805">Transcription regulation</keyword>
<dbReference type="InterPro" id="IPR007627">
    <property type="entry name" value="RNA_pol_sigma70_r2"/>
</dbReference>
<dbReference type="InterPro" id="IPR036388">
    <property type="entry name" value="WH-like_DNA-bd_sf"/>
</dbReference>
<comment type="caution">
    <text evidence="10">The sequence shown here is derived from an EMBL/GenBank/DDBJ whole genome shotgun (WGS) entry which is preliminary data.</text>
</comment>
<evidence type="ECO:0000256" key="4">
    <source>
        <dbReference type="ARBA" id="ARBA00023125"/>
    </source>
</evidence>
<feature type="region of interest" description="Disordered" evidence="7">
    <location>
        <begin position="173"/>
        <end position="195"/>
    </location>
</feature>
<evidence type="ECO:0000256" key="1">
    <source>
        <dbReference type="ARBA" id="ARBA00007788"/>
    </source>
</evidence>
<dbReference type="InterPro" id="IPR014284">
    <property type="entry name" value="RNA_pol_sigma-70_dom"/>
</dbReference>
<dbReference type="PROSITE" id="PS00716">
    <property type="entry name" value="SIGMA70_2"/>
    <property type="match status" value="1"/>
</dbReference>
<dbReference type="PANTHER" id="PTHR30376:SF3">
    <property type="entry name" value="RNA POLYMERASE SIGMA FACTOR RPOH"/>
    <property type="match status" value="1"/>
</dbReference>
<dbReference type="RefSeq" id="WP_271926674.1">
    <property type="nucleotide sequence ID" value="NZ_JAQNDO010000001.1"/>
</dbReference>
<gene>
    <name evidence="10" type="ORF">POL67_41810</name>
</gene>